<proteinExistence type="predicted"/>
<evidence type="ECO:0000256" key="4">
    <source>
        <dbReference type="ARBA" id="ARBA00023159"/>
    </source>
</evidence>
<keyword evidence="4" id="KW-0010">Activator</keyword>
<evidence type="ECO:0000256" key="7">
    <source>
        <dbReference type="SAM" id="MobiDB-lite"/>
    </source>
</evidence>
<accession>A0AAW0PQI5</accession>
<feature type="compositionally biased region" description="Polar residues" evidence="7">
    <location>
        <begin position="417"/>
        <end position="427"/>
    </location>
</feature>
<feature type="domain" description="ARID" evidence="8">
    <location>
        <begin position="46"/>
        <end position="138"/>
    </location>
</feature>
<dbReference type="Pfam" id="PF01388">
    <property type="entry name" value="ARID"/>
    <property type="match status" value="1"/>
</dbReference>
<dbReference type="GO" id="GO:0005634">
    <property type="term" value="C:nucleus"/>
    <property type="evidence" value="ECO:0007669"/>
    <property type="project" value="UniProtKB-SubCell"/>
</dbReference>
<comment type="subcellular location">
    <subcellularLocation>
        <location evidence="1">Nucleus</location>
    </subcellularLocation>
</comment>
<evidence type="ECO:0000256" key="1">
    <source>
        <dbReference type="ARBA" id="ARBA00004123"/>
    </source>
</evidence>
<feature type="region of interest" description="Disordered" evidence="7">
    <location>
        <begin position="233"/>
        <end position="340"/>
    </location>
</feature>
<evidence type="ECO:0000313" key="10">
    <source>
        <dbReference type="Proteomes" id="UP001460270"/>
    </source>
</evidence>
<keyword evidence="10" id="KW-1185">Reference proteome</keyword>
<keyword evidence="5" id="KW-0804">Transcription</keyword>
<dbReference type="PANTHER" id="PTHR13964">
    <property type="entry name" value="RBP-RELATED"/>
    <property type="match status" value="1"/>
</dbReference>
<evidence type="ECO:0000313" key="9">
    <source>
        <dbReference type="EMBL" id="KAK7934192.1"/>
    </source>
</evidence>
<evidence type="ECO:0000256" key="6">
    <source>
        <dbReference type="ARBA" id="ARBA00023242"/>
    </source>
</evidence>
<comment type="caution">
    <text evidence="9">The sequence shown here is derived from an EMBL/GenBank/DDBJ whole genome shotgun (WGS) entry which is preliminary data.</text>
</comment>
<keyword evidence="6" id="KW-0539">Nucleus</keyword>
<feature type="region of interest" description="Disordered" evidence="7">
    <location>
        <begin position="404"/>
        <end position="430"/>
    </location>
</feature>
<dbReference type="InterPro" id="IPR051232">
    <property type="entry name" value="ARID/SWI1_ChromRemod"/>
</dbReference>
<dbReference type="SMART" id="SM01014">
    <property type="entry name" value="ARID"/>
    <property type="match status" value="1"/>
</dbReference>
<feature type="compositionally biased region" description="Basic and acidic residues" evidence="7">
    <location>
        <begin position="7"/>
        <end position="19"/>
    </location>
</feature>
<evidence type="ECO:0000256" key="5">
    <source>
        <dbReference type="ARBA" id="ARBA00023163"/>
    </source>
</evidence>
<protein>
    <recommendedName>
        <fullName evidence="8">ARID domain-containing protein</fullName>
    </recommendedName>
</protein>
<dbReference type="GO" id="GO:0006357">
    <property type="term" value="P:regulation of transcription by RNA polymerase II"/>
    <property type="evidence" value="ECO:0007669"/>
    <property type="project" value="TreeGrafter"/>
</dbReference>
<keyword evidence="2" id="KW-0805">Transcription regulation</keyword>
<evidence type="ECO:0000256" key="2">
    <source>
        <dbReference type="ARBA" id="ARBA00023015"/>
    </source>
</evidence>
<feature type="compositionally biased region" description="Basic and acidic residues" evidence="7">
    <location>
        <begin position="156"/>
        <end position="176"/>
    </location>
</feature>
<dbReference type="GO" id="GO:0000976">
    <property type="term" value="F:transcription cis-regulatory region binding"/>
    <property type="evidence" value="ECO:0007669"/>
    <property type="project" value="TreeGrafter"/>
</dbReference>
<dbReference type="SMART" id="SM00501">
    <property type="entry name" value="BRIGHT"/>
    <property type="match status" value="1"/>
</dbReference>
<dbReference type="CDD" id="cd16869">
    <property type="entry name" value="ARID_ARID5"/>
    <property type="match status" value="1"/>
</dbReference>
<name>A0AAW0PQI5_9GOBI</name>
<reference evidence="10" key="1">
    <citation type="submission" date="2024-04" db="EMBL/GenBank/DDBJ databases">
        <title>Salinicola lusitanus LLJ914,a marine bacterium isolated from the Okinawa Trough.</title>
        <authorList>
            <person name="Li J."/>
        </authorList>
    </citation>
    <scope>NUCLEOTIDE SEQUENCE [LARGE SCALE GENOMIC DNA]</scope>
</reference>
<keyword evidence="3" id="KW-0238">DNA-binding</keyword>
<dbReference type="FunFam" id="1.10.150.60:FF:000004">
    <property type="entry name" value="AT-rich interactive domain-containing protein 5B"/>
    <property type="match status" value="1"/>
</dbReference>
<dbReference type="PROSITE" id="PS51011">
    <property type="entry name" value="ARID"/>
    <property type="match status" value="1"/>
</dbReference>
<dbReference type="AlphaFoldDB" id="A0AAW0PQI5"/>
<dbReference type="EMBL" id="JBBPFD010000003">
    <property type="protein sequence ID" value="KAK7934192.1"/>
    <property type="molecule type" value="Genomic_DNA"/>
</dbReference>
<feature type="region of interest" description="Disordered" evidence="7">
    <location>
        <begin position="1"/>
        <end position="22"/>
    </location>
</feature>
<feature type="region of interest" description="Disordered" evidence="7">
    <location>
        <begin position="137"/>
        <end position="179"/>
    </location>
</feature>
<dbReference type="PANTHER" id="PTHR13964:SF44">
    <property type="entry name" value="ARID DOMAIN-CONTAINING PROTEIN"/>
    <property type="match status" value="1"/>
</dbReference>
<sequence>MAEEEANEKPQRSNDKEESVCQIPTSVIEITDSSNEFSEDTRPTAQMEEKSFISGLHSYMRVRGTPIERIPHLGFKQINLWMIYKAVEKLGGYDSVTTKRLWKKVYDELGGSPGSTSAATCTRKHYERLVLPYERHIKGEEDKPLPPTKPRKPYKRNADGKVEKTEGKKKRIDVDRNTNSQLRFQRNDLVLRPLSSIWTVSSDKLDPSKPSADLSISPLEKKKRMAQASLLLRPSPHGEESKRPSVILCSSPGPAPSAQTSPDASPQPQSSSSSRSSSPLSVSSEDSPACHQDNLPSLDLPLNSSRVTSVCTGDKESKECKESPVEKTEGNSQTANKHLTKDLEKDRINRMHVYKGMHLTPFPLSPAFPVKYDLVPTTTSSFTKVVPKTVQLLRPSPIRLSYKNHQTRQVQDDSMTKKLNSTSQRINQTEKWENSQSRLCKVPLSQHSLLHSLPTSCVASSYNKSARNTRPHAPFHPAFLPNRMRLPHAQLMYRQVPVNPGHPALIGPVAYPFSYPMSHPGYLYLM</sequence>
<dbReference type="InterPro" id="IPR001606">
    <property type="entry name" value="ARID_dom"/>
</dbReference>
<dbReference type="Gene3D" id="1.10.150.60">
    <property type="entry name" value="ARID DNA-binding domain"/>
    <property type="match status" value="1"/>
</dbReference>
<evidence type="ECO:0000256" key="3">
    <source>
        <dbReference type="ARBA" id="ARBA00023125"/>
    </source>
</evidence>
<evidence type="ECO:0000259" key="8">
    <source>
        <dbReference type="PROSITE" id="PS51011"/>
    </source>
</evidence>
<dbReference type="InterPro" id="IPR036431">
    <property type="entry name" value="ARID_dom_sf"/>
</dbReference>
<gene>
    <name evidence="9" type="ORF">WMY93_005088</name>
</gene>
<dbReference type="Proteomes" id="UP001460270">
    <property type="component" value="Unassembled WGS sequence"/>
</dbReference>
<dbReference type="SUPFAM" id="SSF46774">
    <property type="entry name" value="ARID-like"/>
    <property type="match status" value="1"/>
</dbReference>
<feature type="region of interest" description="Disordered" evidence="7">
    <location>
        <begin position="201"/>
        <end position="220"/>
    </location>
</feature>
<organism evidence="9 10">
    <name type="scientific">Mugilogobius chulae</name>
    <name type="common">yellowstripe goby</name>
    <dbReference type="NCBI Taxonomy" id="88201"/>
    <lineage>
        <taxon>Eukaryota</taxon>
        <taxon>Metazoa</taxon>
        <taxon>Chordata</taxon>
        <taxon>Craniata</taxon>
        <taxon>Vertebrata</taxon>
        <taxon>Euteleostomi</taxon>
        <taxon>Actinopterygii</taxon>
        <taxon>Neopterygii</taxon>
        <taxon>Teleostei</taxon>
        <taxon>Neoteleostei</taxon>
        <taxon>Acanthomorphata</taxon>
        <taxon>Gobiaria</taxon>
        <taxon>Gobiiformes</taxon>
        <taxon>Gobioidei</taxon>
        <taxon>Gobiidae</taxon>
        <taxon>Gobionellinae</taxon>
        <taxon>Mugilogobius</taxon>
    </lineage>
</organism>
<feature type="compositionally biased region" description="Low complexity" evidence="7">
    <location>
        <begin position="256"/>
        <end position="305"/>
    </location>
</feature>
<feature type="compositionally biased region" description="Basic and acidic residues" evidence="7">
    <location>
        <begin position="313"/>
        <end position="329"/>
    </location>
</feature>